<dbReference type="GO" id="GO:0016020">
    <property type="term" value="C:membrane"/>
    <property type="evidence" value="ECO:0007669"/>
    <property type="project" value="UniProtKB-SubCell"/>
</dbReference>
<keyword evidence="10" id="KW-1185">Reference proteome</keyword>
<dbReference type="Pfam" id="PF20684">
    <property type="entry name" value="Fung_rhodopsin"/>
    <property type="match status" value="1"/>
</dbReference>
<evidence type="ECO:0000313" key="10">
    <source>
        <dbReference type="Proteomes" id="UP000777438"/>
    </source>
</evidence>
<comment type="caution">
    <text evidence="9">The sequence shown here is derived from an EMBL/GenBank/DDBJ whole genome shotgun (WGS) entry which is preliminary data.</text>
</comment>
<evidence type="ECO:0000256" key="4">
    <source>
        <dbReference type="ARBA" id="ARBA00023136"/>
    </source>
</evidence>
<dbReference type="Proteomes" id="UP000777438">
    <property type="component" value="Unassembled WGS sequence"/>
</dbReference>
<keyword evidence="3 7" id="KW-1133">Transmembrane helix</keyword>
<dbReference type="OrthoDB" id="2496787at2759"/>
<dbReference type="InterPro" id="IPR052337">
    <property type="entry name" value="SAT4-like"/>
</dbReference>
<feature type="transmembrane region" description="Helical" evidence="7">
    <location>
        <begin position="37"/>
        <end position="57"/>
    </location>
</feature>
<dbReference type="PANTHER" id="PTHR33048:SF47">
    <property type="entry name" value="INTEGRAL MEMBRANE PROTEIN-RELATED"/>
    <property type="match status" value="1"/>
</dbReference>
<dbReference type="PANTHER" id="PTHR33048">
    <property type="entry name" value="PTH11-LIKE INTEGRAL MEMBRANE PROTEIN (AFU_ORTHOLOGUE AFUA_5G11245)"/>
    <property type="match status" value="1"/>
</dbReference>
<dbReference type="InterPro" id="IPR049326">
    <property type="entry name" value="Rhodopsin_dom_fungi"/>
</dbReference>
<organism evidence="9 10">
    <name type="scientific">Thelonectria olida</name>
    <dbReference type="NCBI Taxonomy" id="1576542"/>
    <lineage>
        <taxon>Eukaryota</taxon>
        <taxon>Fungi</taxon>
        <taxon>Dikarya</taxon>
        <taxon>Ascomycota</taxon>
        <taxon>Pezizomycotina</taxon>
        <taxon>Sordariomycetes</taxon>
        <taxon>Hypocreomycetidae</taxon>
        <taxon>Hypocreales</taxon>
        <taxon>Nectriaceae</taxon>
        <taxon>Thelonectria</taxon>
    </lineage>
</organism>
<evidence type="ECO:0000259" key="8">
    <source>
        <dbReference type="Pfam" id="PF20684"/>
    </source>
</evidence>
<protein>
    <recommendedName>
        <fullName evidence="8">Rhodopsin domain-containing protein</fullName>
    </recommendedName>
</protein>
<reference evidence="9 10" key="1">
    <citation type="journal article" date="2021" name="Nat. Commun.">
        <title>Genetic determinants of endophytism in the Arabidopsis root mycobiome.</title>
        <authorList>
            <person name="Mesny F."/>
            <person name="Miyauchi S."/>
            <person name="Thiergart T."/>
            <person name="Pickel B."/>
            <person name="Atanasova L."/>
            <person name="Karlsson M."/>
            <person name="Huettel B."/>
            <person name="Barry K.W."/>
            <person name="Haridas S."/>
            <person name="Chen C."/>
            <person name="Bauer D."/>
            <person name="Andreopoulos W."/>
            <person name="Pangilinan J."/>
            <person name="LaButti K."/>
            <person name="Riley R."/>
            <person name="Lipzen A."/>
            <person name="Clum A."/>
            <person name="Drula E."/>
            <person name="Henrissat B."/>
            <person name="Kohler A."/>
            <person name="Grigoriev I.V."/>
            <person name="Martin F.M."/>
            <person name="Hacquard S."/>
        </authorList>
    </citation>
    <scope>NUCLEOTIDE SEQUENCE [LARGE SCALE GENOMIC DNA]</scope>
    <source>
        <strain evidence="9 10">MPI-CAGE-CH-0241</strain>
    </source>
</reference>
<sequence length="242" mass="27696">MICIAYWITFVVVDIFQCTPVSYAWTRWDGEHEGSCIAYLPTVYAASIINIALDFWIMALPWPRMLQLRMHWKKKIHVLLMISVGAFITLISALRFSSLKAYSDTPNPTWDWVATGYYSLIEASVGVVCTCMPDIRTMLVRIWPALSGSTYPDWNEWHPGRSPAVPTQVSSHNALSRDADRTREHGKYKKQQDSDVLGSWKETRVRDDTECASAAELIEMEFTSRMGSNSRSSSWVSHYRDL</sequence>
<evidence type="ECO:0000256" key="6">
    <source>
        <dbReference type="SAM" id="MobiDB-lite"/>
    </source>
</evidence>
<evidence type="ECO:0000256" key="2">
    <source>
        <dbReference type="ARBA" id="ARBA00022692"/>
    </source>
</evidence>
<gene>
    <name evidence="9" type="ORF">B0T10DRAFT_53053</name>
</gene>
<dbReference type="EMBL" id="JAGPYM010000114">
    <property type="protein sequence ID" value="KAH6867251.1"/>
    <property type="molecule type" value="Genomic_DNA"/>
</dbReference>
<name>A0A9P8VQP3_9HYPO</name>
<accession>A0A9P8VQP3</accession>
<evidence type="ECO:0000256" key="1">
    <source>
        <dbReference type="ARBA" id="ARBA00004141"/>
    </source>
</evidence>
<feature type="transmembrane region" description="Helical" evidence="7">
    <location>
        <begin position="7"/>
        <end position="25"/>
    </location>
</feature>
<comment type="similarity">
    <text evidence="5">Belongs to the SAT4 family.</text>
</comment>
<feature type="compositionally biased region" description="Polar residues" evidence="6">
    <location>
        <begin position="165"/>
        <end position="174"/>
    </location>
</feature>
<proteinExistence type="inferred from homology"/>
<comment type="subcellular location">
    <subcellularLocation>
        <location evidence="1">Membrane</location>
        <topology evidence="1">Multi-pass membrane protein</topology>
    </subcellularLocation>
</comment>
<feature type="compositionally biased region" description="Basic and acidic residues" evidence="6">
    <location>
        <begin position="175"/>
        <end position="193"/>
    </location>
</feature>
<keyword evidence="2 7" id="KW-0812">Transmembrane</keyword>
<evidence type="ECO:0000256" key="3">
    <source>
        <dbReference type="ARBA" id="ARBA00022989"/>
    </source>
</evidence>
<evidence type="ECO:0000256" key="7">
    <source>
        <dbReference type="SAM" id="Phobius"/>
    </source>
</evidence>
<evidence type="ECO:0000313" key="9">
    <source>
        <dbReference type="EMBL" id="KAH6867251.1"/>
    </source>
</evidence>
<dbReference type="AlphaFoldDB" id="A0A9P8VQP3"/>
<feature type="transmembrane region" description="Helical" evidence="7">
    <location>
        <begin position="78"/>
        <end position="96"/>
    </location>
</feature>
<feature type="region of interest" description="Disordered" evidence="6">
    <location>
        <begin position="163"/>
        <end position="194"/>
    </location>
</feature>
<keyword evidence="4 7" id="KW-0472">Membrane</keyword>
<evidence type="ECO:0000256" key="5">
    <source>
        <dbReference type="ARBA" id="ARBA00038359"/>
    </source>
</evidence>
<feature type="domain" description="Rhodopsin" evidence="8">
    <location>
        <begin position="2"/>
        <end position="140"/>
    </location>
</feature>
<feature type="transmembrane region" description="Helical" evidence="7">
    <location>
        <begin position="116"/>
        <end position="135"/>
    </location>
</feature>